<evidence type="ECO:0000256" key="2">
    <source>
        <dbReference type="ARBA" id="ARBA00005179"/>
    </source>
</evidence>
<evidence type="ECO:0000256" key="1">
    <source>
        <dbReference type="ARBA" id="ARBA00001971"/>
    </source>
</evidence>
<dbReference type="GO" id="GO:0005506">
    <property type="term" value="F:iron ion binding"/>
    <property type="evidence" value="ECO:0007669"/>
    <property type="project" value="InterPro"/>
</dbReference>
<name>A0A8H5ARU0_9AGAR</name>
<dbReference type="AlphaFoldDB" id="A0A8H5ARU0"/>
<dbReference type="GO" id="GO:0020037">
    <property type="term" value="F:heme binding"/>
    <property type="evidence" value="ECO:0007669"/>
    <property type="project" value="InterPro"/>
</dbReference>
<evidence type="ECO:0000256" key="10">
    <source>
        <dbReference type="RuleBase" id="RU000461"/>
    </source>
</evidence>
<keyword evidence="7 9" id="KW-0408">Iron</keyword>
<dbReference type="GO" id="GO:0016705">
    <property type="term" value="F:oxidoreductase activity, acting on paired donors, with incorporation or reduction of molecular oxygen"/>
    <property type="evidence" value="ECO:0007669"/>
    <property type="project" value="InterPro"/>
</dbReference>
<keyword evidence="12" id="KW-1185">Reference proteome</keyword>
<comment type="caution">
    <text evidence="11">The sequence shown here is derived from an EMBL/GenBank/DDBJ whole genome shotgun (WGS) entry which is preliminary data.</text>
</comment>
<organism evidence="11 12">
    <name type="scientific">Psilocybe cf. subviscida</name>
    <dbReference type="NCBI Taxonomy" id="2480587"/>
    <lineage>
        <taxon>Eukaryota</taxon>
        <taxon>Fungi</taxon>
        <taxon>Dikarya</taxon>
        <taxon>Basidiomycota</taxon>
        <taxon>Agaricomycotina</taxon>
        <taxon>Agaricomycetes</taxon>
        <taxon>Agaricomycetidae</taxon>
        <taxon>Agaricales</taxon>
        <taxon>Agaricineae</taxon>
        <taxon>Strophariaceae</taxon>
        <taxon>Psilocybe</taxon>
    </lineage>
</organism>
<evidence type="ECO:0000256" key="9">
    <source>
        <dbReference type="PIRSR" id="PIRSR602401-1"/>
    </source>
</evidence>
<evidence type="ECO:0000313" key="12">
    <source>
        <dbReference type="Proteomes" id="UP000567179"/>
    </source>
</evidence>
<dbReference type="PROSITE" id="PS00086">
    <property type="entry name" value="CYTOCHROME_P450"/>
    <property type="match status" value="1"/>
</dbReference>
<dbReference type="InterPro" id="IPR050364">
    <property type="entry name" value="Cytochrome_P450_fung"/>
</dbReference>
<evidence type="ECO:0000256" key="8">
    <source>
        <dbReference type="ARBA" id="ARBA00023033"/>
    </source>
</evidence>
<gene>
    <name evidence="11" type="ORF">D9619_012387</name>
</gene>
<evidence type="ECO:0000256" key="5">
    <source>
        <dbReference type="ARBA" id="ARBA00022723"/>
    </source>
</evidence>
<dbReference type="PRINTS" id="PR00463">
    <property type="entry name" value="EP450I"/>
</dbReference>
<sequence length="133" mass="14893">MHGFETSVPTYRAILHDERVFTDPAEYRPERYLKDGQLDLDVRQPEVSAFGFGRRICPGRYLSDNTLFSIVSSTLHAFTITPSLDNKGDPISLSTKRTSGVISYPEPFKVDIKPRSSSAEILVKEAVVGDDWA</sequence>
<evidence type="ECO:0008006" key="13">
    <source>
        <dbReference type="Google" id="ProtNLM"/>
    </source>
</evidence>
<dbReference type="InterPro" id="IPR017972">
    <property type="entry name" value="Cyt_P450_CS"/>
</dbReference>
<keyword evidence="4 9" id="KW-0349">Heme</keyword>
<dbReference type="Gene3D" id="1.10.630.10">
    <property type="entry name" value="Cytochrome P450"/>
    <property type="match status" value="1"/>
</dbReference>
<dbReference type="InterPro" id="IPR002401">
    <property type="entry name" value="Cyt_P450_E_grp-I"/>
</dbReference>
<evidence type="ECO:0000256" key="4">
    <source>
        <dbReference type="ARBA" id="ARBA00022617"/>
    </source>
</evidence>
<dbReference type="InterPro" id="IPR036396">
    <property type="entry name" value="Cyt_P450_sf"/>
</dbReference>
<keyword evidence="6 10" id="KW-0560">Oxidoreductase</keyword>
<dbReference type="GO" id="GO:0004497">
    <property type="term" value="F:monooxygenase activity"/>
    <property type="evidence" value="ECO:0007669"/>
    <property type="project" value="UniProtKB-KW"/>
</dbReference>
<dbReference type="PANTHER" id="PTHR46300">
    <property type="entry name" value="P450, PUTATIVE (EUROFUNG)-RELATED-RELATED"/>
    <property type="match status" value="1"/>
</dbReference>
<comment type="similarity">
    <text evidence="3 10">Belongs to the cytochrome P450 family.</text>
</comment>
<keyword evidence="5 9" id="KW-0479">Metal-binding</keyword>
<comment type="pathway">
    <text evidence="2">Secondary metabolite biosynthesis.</text>
</comment>
<proteinExistence type="inferred from homology"/>
<reference evidence="11 12" key="1">
    <citation type="journal article" date="2020" name="ISME J.">
        <title>Uncovering the hidden diversity of litter-decomposition mechanisms in mushroom-forming fungi.</title>
        <authorList>
            <person name="Floudas D."/>
            <person name="Bentzer J."/>
            <person name="Ahren D."/>
            <person name="Johansson T."/>
            <person name="Persson P."/>
            <person name="Tunlid A."/>
        </authorList>
    </citation>
    <scope>NUCLEOTIDE SEQUENCE [LARGE SCALE GENOMIC DNA]</scope>
    <source>
        <strain evidence="11 12">CBS 101986</strain>
    </source>
</reference>
<evidence type="ECO:0000256" key="7">
    <source>
        <dbReference type="ARBA" id="ARBA00023004"/>
    </source>
</evidence>
<dbReference type="Proteomes" id="UP000567179">
    <property type="component" value="Unassembled WGS sequence"/>
</dbReference>
<evidence type="ECO:0000256" key="6">
    <source>
        <dbReference type="ARBA" id="ARBA00023002"/>
    </source>
</evidence>
<dbReference type="EMBL" id="JAACJJ010000059">
    <property type="protein sequence ID" value="KAF5309511.1"/>
    <property type="molecule type" value="Genomic_DNA"/>
</dbReference>
<dbReference type="SUPFAM" id="SSF48264">
    <property type="entry name" value="Cytochrome P450"/>
    <property type="match status" value="1"/>
</dbReference>
<dbReference type="Pfam" id="PF00067">
    <property type="entry name" value="p450"/>
    <property type="match status" value="1"/>
</dbReference>
<dbReference type="InterPro" id="IPR001128">
    <property type="entry name" value="Cyt_P450"/>
</dbReference>
<evidence type="ECO:0000313" key="11">
    <source>
        <dbReference type="EMBL" id="KAF5309511.1"/>
    </source>
</evidence>
<protein>
    <recommendedName>
        <fullName evidence="13">Cytochrome P450</fullName>
    </recommendedName>
</protein>
<evidence type="ECO:0000256" key="3">
    <source>
        <dbReference type="ARBA" id="ARBA00010617"/>
    </source>
</evidence>
<accession>A0A8H5ARU0</accession>
<dbReference type="OrthoDB" id="2789670at2759"/>
<feature type="binding site" description="axial binding residue" evidence="9">
    <location>
        <position position="57"/>
    </location>
    <ligand>
        <name>heme</name>
        <dbReference type="ChEBI" id="CHEBI:30413"/>
    </ligand>
    <ligandPart>
        <name>Fe</name>
        <dbReference type="ChEBI" id="CHEBI:18248"/>
    </ligandPart>
</feature>
<keyword evidence="8 10" id="KW-0503">Monooxygenase</keyword>
<comment type="cofactor">
    <cofactor evidence="1 9">
        <name>heme</name>
        <dbReference type="ChEBI" id="CHEBI:30413"/>
    </cofactor>
</comment>